<reference evidence="1" key="1">
    <citation type="submission" date="2022-01" db="EMBL/GenBank/DDBJ databases">
        <authorList>
            <person name="King R."/>
        </authorList>
    </citation>
    <scope>NUCLEOTIDE SEQUENCE</scope>
</reference>
<sequence>MVNVEARPKSSPSPLLVNSNTFNMCDMKGFTVVLCLNYMYMH</sequence>
<organism evidence="1 2">
    <name type="scientific">Chironomus riparius</name>
    <dbReference type="NCBI Taxonomy" id="315576"/>
    <lineage>
        <taxon>Eukaryota</taxon>
        <taxon>Metazoa</taxon>
        <taxon>Ecdysozoa</taxon>
        <taxon>Arthropoda</taxon>
        <taxon>Hexapoda</taxon>
        <taxon>Insecta</taxon>
        <taxon>Pterygota</taxon>
        <taxon>Neoptera</taxon>
        <taxon>Endopterygota</taxon>
        <taxon>Diptera</taxon>
        <taxon>Nematocera</taxon>
        <taxon>Chironomoidea</taxon>
        <taxon>Chironomidae</taxon>
        <taxon>Chironominae</taxon>
        <taxon>Chironomus</taxon>
    </lineage>
</organism>
<evidence type="ECO:0000313" key="1">
    <source>
        <dbReference type="EMBL" id="CAG9800037.1"/>
    </source>
</evidence>
<dbReference type="Proteomes" id="UP001153620">
    <property type="component" value="Chromosome 1"/>
</dbReference>
<dbReference type="EMBL" id="OU895877">
    <property type="protein sequence ID" value="CAG9800037.1"/>
    <property type="molecule type" value="Genomic_DNA"/>
</dbReference>
<accession>A0A9N9RN54</accession>
<proteinExistence type="predicted"/>
<reference evidence="1" key="2">
    <citation type="submission" date="2022-10" db="EMBL/GenBank/DDBJ databases">
        <authorList>
            <consortium name="ENA_rothamsted_submissions"/>
            <consortium name="culmorum"/>
            <person name="King R."/>
        </authorList>
    </citation>
    <scope>NUCLEOTIDE SEQUENCE</scope>
</reference>
<gene>
    <name evidence="1" type="ORF">CHIRRI_LOCUS2990</name>
</gene>
<protein>
    <submittedName>
        <fullName evidence="1">Uncharacterized protein</fullName>
    </submittedName>
</protein>
<evidence type="ECO:0000313" key="2">
    <source>
        <dbReference type="Proteomes" id="UP001153620"/>
    </source>
</evidence>
<dbReference type="AlphaFoldDB" id="A0A9N9RN54"/>
<name>A0A9N9RN54_9DIPT</name>
<keyword evidence="2" id="KW-1185">Reference proteome</keyword>